<feature type="region of interest" description="Disordered" evidence="1">
    <location>
        <begin position="1"/>
        <end position="24"/>
    </location>
</feature>
<evidence type="ECO:0000256" key="2">
    <source>
        <dbReference type="SAM" id="Phobius"/>
    </source>
</evidence>
<accession>A0ABQ4QFF8</accession>
<comment type="caution">
    <text evidence="3">The sequence shown here is derived from an EMBL/GenBank/DDBJ whole genome shotgun (WGS) entry which is preliminary data.</text>
</comment>
<keyword evidence="4" id="KW-1185">Reference proteome</keyword>
<keyword evidence="2" id="KW-0812">Transmembrane</keyword>
<evidence type="ECO:0000256" key="1">
    <source>
        <dbReference type="SAM" id="MobiDB-lite"/>
    </source>
</evidence>
<organism evidence="3 4">
    <name type="scientific">Methylobacterium cerastii</name>
    <dbReference type="NCBI Taxonomy" id="932741"/>
    <lineage>
        <taxon>Bacteria</taxon>
        <taxon>Pseudomonadati</taxon>
        <taxon>Pseudomonadota</taxon>
        <taxon>Alphaproteobacteria</taxon>
        <taxon>Hyphomicrobiales</taxon>
        <taxon>Methylobacteriaceae</taxon>
        <taxon>Methylobacterium</taxon>
    </lineage>
</organism>
<evidence type="ECO:0000313" key="3">
    <source>
        <dbReference type="EMBL" id="GJD43862.1"/>
    </source>
</evidence>
<gene>
    <name evidence="3" type="ORF">AFCDBAGC_1721</name>
</gene>
<sequence>MADAWAKREDRRGDGTRDLRRTESRRWPKLGLAAVLGLVAGATLFATEAKGRGTPRSRPTRRD</sequence>
<keyword evidence="2" id="KW-0472">Membrane</keyword>
<protein>
    <submittedName>
        <fullName evidence="3">Uncharacterized protein</fullName>
    </submittedName>
</protein>
<feature type="transmembrane region" description="Helical" evidence="2">
    <location>
        <begin position="30"/>
        <end position="47"/>
    </location>
</feature>
<keyword evidence="2" id="KW-1133">Transmembrane helix</keyword>
<evidence type="ECO:0000313" key="4">
    <source>
        <dbReference type="Proteomes" id="UP001055117"/>
    </source>
</evidence>
<name>A0ABQ4QFF8_9HYPH</name>
<proteinExistence type="predicted"/>
<dbReference type="EMBL" id="BPQG01000025">
    <property type="protein sequence ID" value="GJD43862.1"/>
    <property type="molecule type" value="Genomic_DNA"/>
</dbReference>
<reference evidence="3 4" key="1">
    <citation type="journal article" date="2021" name="Front. Microbiol.">
        <title>Comprehensive Comparative Genomics and Phenotyping of Methylobacterium Species.</title>
        <authorList>
            <person name="Alessa O."/>
            <person name="Ogura Y."/>
            <person name="Fujitani Y."/>
            <person name="Takami H."/>
            <person name="Hayashi T."/>
            <person name="Sahin N."/>
            <person name="Tani A."/>
        </authorList>
    </citation>
    <scope>NUCLEOTIDE SEQUENCE [LARGE SCALE GENOMIC DNA]</scope>
    <source>
        <strain evidence="3 4">DSM 23679</strain>
    </source>
</reference>
<dbReference type="Proteomes" id="UP001055117">
    <property type="component" value="Unassembled WGS sequence"/>
</dbReference>